<dbReference type="PRINTS" id="PR01805">
    <property type="entry name" value="VACJLIPOPROT"/>
</dbReference>
<dbReference type="Pfam" id="PF04333">
    <property type="entry name" value="MlaA"/>
    <property type="match status" value="1"/>
</dbReference>
<keyword evidence="4" id="KW-0449">Lipoprotein</keyword>
<dbReference type="EMBL" id="CP143423">
    <property type="protein sequence ID" value="WVX47120.1"/>
    <property type="molecule type" value="Genomic_DNA"/>
</dbReference>
<keyword evidence="2 3" id="KW-0732">Signal</keyword>
<accession>A0ABZ2BLX1</accession>
<keyword evidence="5" id="KW-1185">Reference proteome</keyword>
<evidence type="ECO:0000256" key="3">
    <source>
        <dbReference type="SAM" id="SignalP"/>
    </source>
</evidence>
<proteinExistence type="inferred from homology"/>
<sequence length="274" mass="29954">METITYQLTFDRILPVSLFQKSKAKTRSAVFLAAALSLSACATSQDVASRSDGINDPYEPQNRKVHAFNKGFDKNVFRPVSQGYGVVPVEMRNTINNFSENLDMPGVAVNSLLQGDLRGTGLATLRFVLNTTIGLGGFFDAADELNIPAHDTNFGETLAVWGVGEGAYIELPFLGPSTQRATAGLVVDFFTNPLTYNTIDGDARIIPPTSKGFAALNDRERFSDSFDSVLYGSADSYSQSRLIYLQNRRFELGQDAGEDIDPFAADPYEDPYAE</sequence>
<evidence type="ECO:0000256" key="1">
    <source>
        <dbReference type="ARBA" id="ARBA00010634"/>
    </source>
</evidence>
<name>A0ABZ2BLX1_9RHOB</name>
<organism evidence="4 5">
    <name type="scientific">Roseobacter fucihabitans</name>
    <dbReference type="NCBI Taxonomy" id="1537242"/>
    <lineage>
        <taxon>Bacteria</taxon>
        <taxon>Pseudomonadati</taxon>
        <taxon>Pseudomonadota</taxon>
        <taxon>Alphaproteobacteria</taxon>
        <taxon>Rhodobacterales</taxon>
        <taxon>Roseobacteraceae</taxon>
        <taxon>Roseobacter</taxon>
    </lineage>
</organism>
<protein>
    <submittedName>
        <fullName evidence="4">Intermembrane phospholipid transport system lipoprotein MlaA</fullName>
    </submittedName>
</protein>
<gene>
    <name evidence="4" type="primary">mlaA</name>
    <name evidence="4" type="ORF">ROLI_001850</name>
</gene>
<comment type="similarity">
    <text evidence="1">Belongs to the MlaA family.</text>
</comment>
<evidence type="ECO:0000313" key="5">
    <source>
        <dbReference type="Proteomes" id="UP001318682"/>
    </source>
</evidence>
<evidence type="ECO:0000313" key="4">
    <source>
        <dbReference type="EMBL" id="WVX47120.1"/>
    </source>
</evidence>
<dbReference type="PANTHER" id="PTHR30035:SF3">
    <property type="entry name" value="INTERMEMBRANE PHOSPHOLIPID TRANSPORT SYSTEM LIPOPROTEIN MLAA"/>
    <property type="match status" value="1"/>
</dbReference>
<dbReference type="Proteomes" id="UP001318682">
    <property type="component" value="Chromosome"/>
</dbReference>
<reference evidence="5" key="1">
    <citation type="submission" date="2024-01" db="EMBL/GenBank/DDBJ databases">
        <title>Roseobacter fucihabitans sp. nov., isolated from the brown alga Fucus spiralis.</title>
        <authorList>
            <person name="Hahnke S."/>
            <person name="Berger M."/>
            <person name="Schlingloff A."/>
            <person name="Athale I."/>
            <person name="Neumann-Schaal M."/>
            <person name="Adenaya A."/>
            <person name="Poehlein A."/>
            <person name="Daniel R."/>
            <person name="Pertersen J."/>
            <person name="Brinkhoff T."/>
        </authorList>
    </citation>
    <scope>NUCLEOTIDE SEQUENCE [LARGE SCALE GENOMIC DNA]</scope>
    <source>
        <strain evidence="5">B14</strain>
    </source>
</reference>
<feature type="chain" id="PRO_5046095759" evidence="3">
    <location>
        <begin position="43"/>
        <end position="274"/>
    </location>
</feature>
<dbReference type="InterPro" id="IPR007428">
    <property type="entry name" value="MlaA"/>
</dbReference>
<evidence type="ECO:0000256" key="2">
    <source>
        <dbReference type="ARBA" id="ARBA00022729"/>
    </source>
</evidence>
<dbReference type="PANTHER" id="PTHR30035">
    <property type="entry name" value="LIPOPROTEIN VACJ-RELATED"/>
    <property type="match status" value="1"/>
</dbReference>
<feature type="signal peptide" evidence="3">
    <location>
        <begin position="1"/>
        <end position="42"/>
    </location>
</feature>